<dbReference type="AlphaFoldDB" id="H2ZPD9"/>
<dbReference type="Ensembl" id="ENSCSAVT00000019665.1">
    <property type="protein sequence ID" value="ENSCSAVP00000019455.1"/>
    <property type="gene ID" value="ENSCSAVG00000011409.1"/>
</dbReference>
<dbReference type="InParanoid" id="H2ZPD9"/>
<dbReference type="HOGENOM" id="CLU_1528532_0_0_1"/>
<organism evidence="1 2">
    <name type="scientific">Ciona savignyi</name>
    <name type="common">Pacific transparent sea squirt</name>
    <dbReference type="NCBI Taxonomy" id="51511"/>
    <lineage>
        <taxon>Eukaryota</taxon>
        <taxon>Metazoa</taxon>
        <taxon>Chordata</taxon>
        <taxon>Tunicata</taxon>
        <taxon>Ascidiacea</taxon>
        <taxon>Phlebobranchia</taxon>
        <taxon>Cionidae</taxon>
        <taxon>Ciona</taxon>
    </lineage>
</organism>
<keyword evidence="2" id="KW-1185">Reference proteome</keyword>
<protein>
    <submittedName>
        <fullName evidence="1">Uncharacterized protein</fullName>
    </submittedName>
</protein>
<evidence type="ECO:0000313" key="1">
    <source>
        <dbReference type="Ensembl" id="ENSCSAVP00000019455.1"/>
    </source>
</evidence>
<evidence type="ECO:0000313" key="2">
    <source>
        <dbReference type="Proteomes" id="UP000007875"/>
    </source>
</evidence>
<proteinExistence type="predicted"/>
<sequence>RKPWKFQVSDDSITLKYREVYDQSKFTVVINDRLGVGVTYFGWAVSEITWCKLGVEYSPLSKTLKEIENFKICVGCDNFLGSGSIPHIITQSASAFGTGQKAIPKIKQIALRSADCTIFIPNGDKCKHCCNISAQVVSTNGKKSRKLKQNPRIKEIDTTCTAKPPPIIYIKEELEI</sequence>
<dbReference type="Proteomes" id="UP000007875">
    <property type="component" value="Unassembled WGS sequence"/>
</dbReference>
<reference evidence="2" key="1">
    <citation type="submission" date="2003-08" db="EMBL/GenBank/DDBJ databases">
        <authorList>
            <person name="Birren B."/>
            <person name="Nusbaum C."/>
            <person name="Abebe A."/>
            <person name="Abouelleil A."/>
            <person name="Adekoya E."/>
            <person name="Ait-zahra M."/>
            <person name="Allen N."/>
            <person name="Allen T."/>
            <person name="An P."/>
            <person name="Anderson M."/>
            <person name="Anderson S."/>
            <person name="Arachchi H."/>
            <person name="Armbruster J."/>
            <person name="Bachantsang P."/>
            <person name="Baldwin J."/>
            <person name="Barry A."/>
            <person name="Bayul T."/>
            <person name="Blitshsteyn B."/>
            <person name="Bloom T."/>
            <person name="Blye J."/>
            <person name="Boguslavskiy L."/>
            <person name="Borowsky M."/>
            <person name="Boukhgalter B."/>
            <person name="Brunache A."/>
            <person name="Butler J."/>
            <person name="Calixte N."/>
            <person name="Calvo S."/>
            <person name="Camarata J."/>
            <person name="Campo K."/>
            <person name="Chang J."/>
            <person name="Cheshatsang Y."/>
            <person name="Citroen M."/>
            <person name="Collymore A."/>
            <person name="Considine T."/>
            <person name="Cook A."/>
            <person name="Cooke P."/>
            <person name="Corum B."/>
            <person name="Cuomo C."/>
            <person name="David R."/>
            <person name="Dawoe T."/>
            <person name="Degray S."/>
            <person name="Dodge S."/>
            <person name="Dooley K."/>
            <person name="Dorje P."/>
            <person name="Dorjee K."/>
            <person name="Dorris L."/>
            <person name="Duffey N."/>
            <person name="Dupes A."/>
            <person name="Elkins T."/>
            <person name="Engels R."/>
            <person name="Erickson J."/>
            <person name="Farina A."/>
            <person name="Faro S."/>
            <person name="Ferreira P."/>
            <person name="Fischer H."/>
            <person name="Fitzgerald M."/>
            <person name="Foley K."/>
            <person name="Gage D."/>
            <person name="Galagan J."/>
            <person name="Gearin G."/>
            <person name="Gnerre S."/>
            <person name="Gnirke A."/>
            <person name="Goyette A."/>
            <person name="Graham J."/>
            <person name="Grandbois E."/>
            <person name="Gyaltsen K."/>
            <person name="Hafez N."/>
            <person name="Hagopian D."/>
            <person name="Hagos B."/>
            <person name="Hall J."/>
            <person name="Hatcher B."/>
            <person name="Heller A."/>
            <person name="Higgins H."/>
            <person name="Honan T."/>
            <person name="Horn A."/>
            <person name="Houde N."/>
            <person name="Hughes L."/>
            <person name="Hulme W."/>
            <person name="Husby E."/>
            <person name="Iliev I."/>
            <person name="Jaffe D."/>
            <person name="Jones C."/>
            <person name="Kamal M."/>
            <person name="Kamat A."/>
            <person name="Kamvysselis M."/>
            <person name="Karlsson E."/>
            <person name="Kells C."/>
            <person name="Kieu A."/>
            <person name="Kisner P."/>
            <person name="Kodira C."/>
            <person name="Kulbokas E."/>
            <person name="Labutti K."/>
            <person name="Lama D."/>
            <person name="Landers T."/>
            <person name="Leger J."/>
            <person name="Levine S."/>
            <person name="Lewis D."/>
            <person name="Lewis T."/>
            <person name="Lindblad-toh K."/>
            <person name="Liu X."/>
            <person name="Lokyitsang T."/>
            <person name="Lokyitsang Y."/>
            <person name="Lucien O."/>
            <person name="Lui A."/>
            <person name="Ma L.J."/>
            <person name="Mabbitt R."/>
            <person name="Macdonald J."/>
            <person name="Maclean C."/>
            <person name="Major J."/>
            <person name="Manning J."/>
            <person name="Marabella R."/>
            <person name="Maru K."/>
            <person name="Matthews C."/>
            <person name="Mauceli E."/>
            <person name="Mccarthy M."/>
            <person name="Mcdonough S."/>
            <person name="Mcghee T."/>
            <person name="Meldrim J."/>
            <person name="Meneus L."/>
            <person name="Mesirov J."/>
            <person name="Mihalev A."/>
            <person name="Mihova T."/>
            <person name="Mikkelsen T."/>
            <person name="Mlenga V."/>
            <person name="Moru K."/>
            <person name="Mozes J."/>
            <person name="Mulrain L."/>
            <person name="Munson G."/>
            <person name="Naylor J."/>
            <person name="Newes C."/>
            <person name="Nguyen C."/>
            <person name="Nguyen N."/>
            <person name="Nguyen T."/>
            <person name="Nicol R."/>
            <person name="Nielsen C."/>
            <person name="Nizzari M."/>
            <person name="Norbu C."/>
            <person name="Norbu N."/>
            <person name="O'donnell P."/>
            <person name="Okoawo O."/>
            <person name="O'leary S."/>
            <person name="Omotosho B."/>
            <person name="O'neill K."/>
            <person name="Osman S."/>
            <person name="Parker S."/>
            <person name="Perrin D."/>
            <person name="Phunkhang P."/>
            <person name="Piqani B."/>
            <person name="Purcell S."/>
            <person name="Rachupka T."/>
            <person name="Ramasamy U."/>
            <person name="Rameau R."/>
            <person name="Ray V."/>
            <person name="Raymond C."/>
            <person name="Retta R."/>
            <person name="Richardson S."/>
            <person name="Rise C."/>
            <person name="Rodriguez J."/>
            <person name="Rogers J."/>
            <person name="Rogov P."/>
            <person name="Rutman M."/>
            <person name="Schupbach R."/>
            <person name="Seaman C."/>
            <person name="Settipalli S."/>
            <person name="Sharpe T."/>
            <person name="Sheridan J."/>
            <person name="Sherpa N."/>
            <person name="Shi J."/>
            <person name="Smirnov S."/>
            <person name="Smith C."/>
            <person name="Sougnez C."/>
            <person name="Spencer B."/>
            <person name="Stalker J."/>
            <person name="Stange-thomann N."/>
            <person name="Stavropoulos S."/>
            <person name="Stetson K."/>
            <person name="Stone C."/>
            <person name="Stone S."/>
            <person name="Stubbs M."/>
            <person name="Talamas J."/>
            <person name="Tchuinga P."/>
            <person name="Tenzing P."/>
            <person name="Tesfaye S."/>
            <person name="Theodore J."/>
            <person name="Thoulutsang Y."/>
            <person name="Topham K."/>
            <person name="Towey S."/>
            <person name="Tsamla T."/>
            <person name="Tsomo N."/>
            <person name="Vallee D."/>
            <person name="Vassiliev H."/>
            <person name="Venkataraman V."/>
            <person name="Vinson J."/>
            <person name="Vo A."/>
            <person name="Wade C."/>
            <person name="Wang S."/>
            <person name="Wangchuk T."/>
            <person name="Wangdi T."/>
            <person name="Whittaker C."/>
            <person name="Wilkinson J."/>
            <person name="Wu Y."/>
            <person name="Wyman D."/>
            <person name="Yadav S."/>
            <person name="Yang S."/>
            <person name="Yang X."/>
            <person name="Yeager S."/>
            <person name="Yee E."/>
            <person name="Young G."/>
            <person name="Zainoun J."/>
            <person name="Zembeck L."/>
            <person name="Zimmer A."/>
            <person name="Zody M."/>
            <person name="Lander E."/>
        </authorList>
    </citation>
    <scope>NUCLEOTIDE SEQUENCE [LARGE SCALE GENOMIC DNA]</scope>
</reference>
<accession>H2ZPD9</accession>
<reference evidence="1" key="3">
    <citation type="submission" date="2025-09" db="UniProtKB">
        <authorList>
            <consortium name="Ensembl"/>
        </authorList>
    </citation>
    <scope>IDENTIFICATION</scope>
</reference>
<reference evidence="1" key="2">
    <citation type="submission" date="2025-08" db="UniProtKB">
        <authorList>
            <consortium name="Ensembl"/>
        </authorList>
    </citation>
    <scope>IDENTIFICATION</scope>
</reference>
<name>H2ZPD9_CIOSA</name>